<evidence type="ECO:0000256" key="1">
    <source>
        <dbReference type="SAM" id="MobiDB-lite"/>
    </source>
</evidence>
<feature type="region of interest" description="Disordered" evidence="1">
    <location>
        <begin position="169"/>
        <end position="189"/>
    </location>
</feature>
<dbReference type="AlphaFoldDB" id="A0A239MR74"/>
<reference evidence="2 3" key="1">
    <citation type="submission" date="2017-06" db="EMBL/GenBank/DDBJ databases">
        <authorList>
            <person name="Kim H.J."/>
            <person name="Triplett B.A."/>
        </authorList>
    </citation>
    <scope>NUCLEOTIDE SEQUENCE [LARGE SCALE GENOMIC DNA]</scope>
    <source>
        <strain evidence="2 3">CGMCC 4.5593</strain>
    </source>
</reference>
<name>A0A239MR74_9ACTN</name>
<sequence length="189" mass="20335">MVGFGRKQAWLAIRGRDPGAVVDALGLRDLGPAPWREGVDLAHLTDDRLAVTPPLPGARDNDWILVAGRRLFTIPSTVEAVALSVALATEVQFFATHRVGEQHRWVRAVDGVLVRAFDFVGETGEVTEWRGDPDEAERSLGIPETAPDPDDLLVGEDDVTRLAGQWSVDPTVLDGQPSPGPLHVAAAPD</sequence>
<dbReference type="OrthoDB" id="8859217at2"/>
<keyword evidence="3" id="KW-1185">Reference proteome</keyword>
<protein>
    <submittedName>
        <fullName evidence="2">Uncharacterized protein</fullName>
    </submittedName>
</protein>
<feature type="region of interest" description="Disordered" evidence="1">
    <location>
        <begin position="130"/>
        <end position="152"/>
    </location>
</feature>
<dbReference type="Proteomes" id="UP000198362">
    <property type="component" value="Unassembled WGS sequence"/>
</dbReference>
<evidence type="ECO:0000313" key="2">
    <source>
        <dbReference type="EMBL" id="SNT44763.1"/>
    </source>
</evidence>
<evidence type="ECO:0000313" key="3">
    <source>
        <dbReference type="Proteomes" id="UP000198362"/>
    </source>
</evidence>
<proteinExistence type="predicted"/>
<gene>
    <name evidence="2" type="ORF">SAMN05421812_106147</name>
</gene>
<dbReference type="EMBL" id="FZPH01000006">
    <property type="protein sequence ID" value="SNT44763.1"/>
    <property type="molecule type" value="Genomic_DNA"/>
</dbReference>
<organism evidence="2 3">
    <name type="scientific">Asanoa hainanensis</name>
    <dbReference type="NCBI Taxonomy" id="560556"/>
    <lineage>
        <taxon>Bacteria</taxon>
        <taxon>Bacillati</taxon>
        <taxon>Actinomycetota</taxon>
        <taxon>Actinomycetes</taxon>
        <taxon>Micromonosporales</taxon>
        <taxon>Micromonosporaceae</taxon>
        <taxon>Asanoa</taxon>
    </lineage>
</organism>
<accession>A0A239MR74</accession>